<dbReference type="GO" id="GO:0000379">
    <property type="term" value="P:tRNA-type intron splice site recognition and cleavage"/>
    <property type="evidence" value="ECO:0007669"/>
    <property type="project" value="TreeGrafter"/>
</dbReference>
<dbReference type="AlphaFoldDB" id="A0A811S169"/>
<accession>A0A811S169</accession>
<keyword evidence="1" id="KW-1133">Transmembrane helix</keyword>
<name>A0A811S169_9POAL</name>
<organism evidence="2 3">
    <name type="scientific">Miscanthus lutarioriparius</name>
    <dbReference type="NCBI Taxonomy" id="422564"/>
    <lineage>
        <taxon>Eukaryota</taxon>
        <taxon>Viridiplantae</taxon>
        <taxon>Streptophyta</taxon>
        <taxon>Embryophyta</taxon>
        <taxon>Tracheophyta</taxon>
        <taxon>Spermatophyta</taxon>
        <taxon>Magnoliopsida</taxon>
        <taxon>Liliopsida</taxon>
        <taxon>Poales</taxon>
        <taxon>Poaceae</taxon>
        <taxon>PACMAD clade</taxon>
        <taxon>Panicoideae</taxon>
        <taxon>Andropogonodae</taxon>
        <taxon>Andropogoneae</taxon>
        <taxon>Saccharinae</taxon>
        <taxon>Miscanthus</taxon>
    </lineage>
</organism>
<dbReference type="GO" id="GO:0005737">
    <property type="term" value="C:cytoplasm"/>
    <property type="evidence" value="ECO:0007669"/>
    <property type="project" value="TreeGrafter"/>
</dbReference>
<keyword evidence="1" id="KW-0812">Transmembrane</keyword>
<gene>
    <name evidence="2" type="ORF">NCGR_LOCUS59387</name>
</gene>
<protein>
    <submittedName>
        <fullName evidence="2">Uncharacterized protein</fullName>
    </submittedName>
</protein>
<dbReference type="InterPro" id="IPR006676">
    <property type="entry name" value="tRNA_splic"/>
</dbReference>
<keyword evidence="1" id="KW-0472">Membrane</keyword>
<evidence type="ECO:0000313" key="3">
    <source>
        <dbReference type="Proteomes" id="UP000604825"/>
    </source>
</evidence>
<dbReference type="EMBL" id="CAJGYO010000018">
    <property type="protein sequence ID" value="CAD6335289.1"/>
    <property type="molecule type" value="Genomic_DNA"/>
</dbReference>
<evidence type="ECO:0000313" key="2">
    <source>
        <dbReference type="EMBL" id="CAD6335289.1"/>
    </source>
</evidence>
<feature type="transmembrane region" description="Helical" evidence="1">
    <location>
        <begin position="223"/>
        <end position="241"/>
    </location>
</feature>
<dbReference type="PANTHER" id="PTHR21227">
    <property type="entry name" value="TRNA-SPLICING ENDONUCLEASE SUBUNIT SEN2"/>
    <property type="match status" value="1"/>
</dbReference>
<dbReference type="OrthoDB" id="10249562at2759"/>
<dbReference type="GO" id="GO:0000213">
    <property type="term" value="F:tRNA-intron lyase activity"/>
    <property type="evidence" value="ECO:0007669"/>
    <property type="project" value="InterPro"/>
</dbReference>
<reference evidence="2" key="1">
    <citation type="submission" date="2020-10" db="EMBL/GenBank/DDBJ databases">
        <authorList>
            <person name="Han B."/>
            <person name="Lu T."/>
            <person name="Zhao Q."/>
            <person name="Huang X."/>
            <person name="Zhao Y."/>
        </authorList>
    </citation>
    <scope>NUCLEOTIDE SEQUENCE</scope>
</reference>
<dbReference type="SUPFAM" id="SSF53032">
    <property type="entry name" value="tRNA-intron endonuclease catalytic domain-like"/>
    <property type="match status" value="1"/>
</dbReference>
<evidence type="ECO:0000256" key="1">
    <source>
        <dbReference type="SAM" id="Phobius"/>
    </source>
</evidence>
<dbReference type="GO" id="GO:0000214">
    <property type="term" value="C:tRNA-intron endonuclease complex"/>
    <property type="evidence" value="ECO:0007669"/>
    <property type="project" value="TreeGrafter"/>
</dbReference>
<sequence length="245" mass="27864">MSTIVAELQAKLRDSEAVATLAVHTRDAILEVGKDQAKLLNCASFGALESAGTEKQWFQLGPEEVFFLCHALKCVAVESENRARVGAPELWDLLASTSEQFPEMYRAYEHLRLKNWVVKSGLQKALGTRCDRMQDWSELLSALRASGSVAKTLLVLTISTESSELGSMDCLEQMIVHERTITRWIPQQCRERREETNRNEQRQKSCREVSNEEQEHTFRGVVFSYWGVVLSFTVLSSLLVYKLKF</sequence>
<proteinExistence type="predicted"/>
<comment type="caution">
    <text evidence="2">The sequence shown here is derived from an EMBL/GenBank/DDBJ whole genome shotgun (WGS) entry which is preliminary data.</text>
</comment>
<dbReference type="InterPro" id="IPR036167">
    <property type="entry name" value="tRNA_intron_Endo_cat-like_sf"/>
</dbReference>
<dbReference type="Proteomes" id="UP000604825">
    <property type="component" value="Unassembled WGS sequence"/>
</dbReference>
<dbReference type="PANTHER" id="PTHR21227:SF0">
    <property type="entry name" value="TRNA-SPLICING ENDONUCLEASE SUBUNIT SEN2"/>
    <property type="match status" value="1"/>
</dbReference>
<keyword evidence="3" id="KW-1185">Reference proteome</keyword>